<dbReference type="EMBL" id="AMGV01000002">
    <property type="protein sequence ID" value="KEF61218.1"/>
    <property type="molecule type" value="Genomic_DNA"/>
</dbReference>
<dbReference type="OrthoDB" id="6077919at2759"/>
<keyword evidence="11" id="KW-1185">Reference proteome</keyword>
<reference evidence="10 11" key="1">
    <citation type="submission" date="2013-03" db="EMBL/GenBank/DDBJ databases">
        <title>The Genome Sequence of Exophiala aquamarina CBS 119918.</title>
        <authorList>
            <consortium name="The Broad Institute Genomics Platform"/>
            <person name="Cuomo C."/>
            <person name="de Hoog S."/>
            <person name="Gorbushina A."/>
            <person name="Walker B."/>
            <person name="Young S.K."/>
            <person name="Zeng Q."/>
            <person name="Gargeya S."/>
            <person name="Fitzgerald M."/>
            <person name="Haas B."/>
            <person name="Abouelleil A."/>
            <person name="Allen A.W."/>
            <person name="Alvarado L."/>
            <person name="Arachchi H.M."/>
            <person name="Berlin A.M."/>
            <person name="Chapman S.B."/>
            <person name="Gainer-Dewar J."/>
            <person name="Goldberg J."/>
            <person name="Griggs A."/>
            <person name="Gujja S."/>
            <person name="Hansen M."/>
            <person name="Howarth C."/>
            <person name="Imamovic A."/>
            <person name="Ireland A."/>
            <person name="Larimer J."/>
            <person name="McCowan C."/>
            <person name="Murphy C."/>
            <person name="Pearson M."/>
            <person name="Poon T.W."/>
            <person name="Priest M."/>
            <person name="Roberts A."/>
            <person name="Saif S."/>
            <person name="Shea T."/>
            <person name="Sisk P."/>
            <person name="Sykes S."/>
            <person name="Wortman J."/>
            <person name="Nusbaum C."/>
            <person name="Birren B."/>
        </authorList>
    </citation>
    <scope>NUCLEOTIDE SEQUENCE [LARGE SCALE GENOMIC DNA]</scope>
    <source>
        <strain evidence="10 11">CBS 119918</strain>
    </source>
</reference>
<keyword evidence="4 7" id="KW-0863">Zinc-finger</keyword>
<dbReference type="PANTHER" id="PTHR16515:SF66">
    <property type="entry name" value="C2H2-TYPE DOMAIN-CONTAINING PROTEIN"/>
    <property type="match status" value="1"/>
</dbReference>
<evidence type="ECO:0000313" key="11">
    <source>
        <dbReference type="Proteomes" id="UP000027920"/>
    </source>
</evidence>
<feature type="compositionally biased region" description="Pro residues" evidence="8">
    <location>
        <begin position="93"/>
        <end position="102"/>
    </location>
</feature>
<evidence type="ECO:0000256" key="8">
    <source>
        <dbReference type="SAM" id="MobiDB-lite"/>
    </source>
</evidence>
<evidence type="ECO:0000313" key="10">
    <source>
        <dbReference type="EMBL" id="KEF61218.1"/>
    </source>
</evidence>
<dbReference type="FunFam" id="3.30.160.60:FF:001102">
    <property type="entry name" value="Transcription factor IIIA"/>
    <property type="match status" value="1"/>
</dbReference>
<gene>
    <name evidence="10" type="ORF">A1O9_02783</name>
</gene>
<dbReference type="PROSITE" id="PS50157">
    <property type="entry name" value="ZINC_FINGER_C2H2_2"/>
    <property type="match status" value="2"/>
</dbReference>
<dbReference type="GeneID" id="25277724"/>
<evidence type="ECO:0000256" key="2">
    <source>
        <dbReference type="ARBA" id="ARBA00022723"/>
    </source>
</evidence>
<dbReference type="FunFam" id="3.30.160.60:FF:000425">
    <property type="entry name" value="PLAG1 like zinc finger 1"/>
    <property type="match status" value="1"/>
</dbReference>
<feature type="domain" description="C2H2-type" evidence="9">
    <location>
        <begin position="254"/>
        <end position="281"/>
    </location>
</feature>
<dbReference type="AlphaFoldDB" id="A0A072PPF6"/>
<comment type="caution">
    <text evidence="10">The sequence shown here is derived from an EMBL/GenBank/DDBJ whole genome shotgun (WGS) entry which is preliminary data.</text>
</comment>
<evidence type="ECO:0000256" key="3">
    <source>
        <dbReference type="ARBA" id="ARBA00022737"/>
    </source>
</evidence>
<sequence length="322" mass="35311">MALALLPVHHADRTLYNPLPFPNLPFATARMEQETKFRPSLPSISSLISAVAEPSDKRNDPSPIYDSSRRVSAGSHGNRVSPERPRVSESPRNLPPPTPELPPASSFGFPRPSPNVSPTGVSTRSNYYLSVSTSTKPETYTQRISTYPPNPNASTTYSPISETPHWSPAPLTRQGTDSVHDQVSRQPPGYIEPPHEAPAYNGLVHQRPLPANFPPPLPGPGLPSIETQIAPTWQHHHYYPPANPPAYPQTQERYICPTCNKPFSRPSSLKIHTYSHTGEKPYKCKHEGCGKYFSVRSNMKRHEKGCHGGATSTAPGTSPKAG</sequence>
<dbReference type="PROSITE" id="PS00028">
    <property type="entry name" value="ZINC_FINGER_C2H2_1"/>
    <property type="match status" value="2"/>
</dbReference>
<feature type="compositionally biased region" description="Polar residues" evidence="8">
    <location>
        <begin position="114"/>
        <end position="154"/>
    </location>
</feature>
<dbReference type="STRING" id="1182545.A0A072PPF6"/>
<dbReference type="InterPro" id="IPR013087">
    <property type="entry name" value="Znf_C2H2_type"/>
</dbReference>
<dbReference type="VEuPathDB" id="FungiDB:A1O9_02783"/>
<dbReference type="GO" id="GO:0010468">
    <property type="term" value="P:regulation of gene expression"/>
    <property type="evidence" value="ECO:0007669"/>
    <property type="project" value="TreeGrafter"/>
</dbReference>
<keyword evidence="2" id="KW-0479">Metal-binding</keyword>
<feature type="domain" description="C2H2-type" evidence="9">
    <location>
        <begin position="282"/>
        <end position="312"/>
    </location>
</feature>
<accession>A0A072PPF6</accession>
<evidence type="ECO:0000256" key="5">
    <source>
        <dbReference type="ARBA" id="ARBA00022833"/>
    </source>
</evidence>
<evidence type="ECO:0000256" key="7">
    <source>
        <dbReference type="PROSITE-ProRule" id="PRU00042"/>
    </source>
</evidence>
<proteinExistence type="predicted"/>
<dbReference type="SUPFAM" id="SSF57667">
    <property type="entry name" value="beta-beta-alpha zinc fingers"/>
    <property type="match status" value="1"/>
</dbReference>
<dbReference type="InterPro" id="IPR050331">
    <property type="entry name" value="Zinc_finger"/>
</dbReference>
<dbReference type="GO" id="GO:0005634">
    <property type="term" value="C:nucleus"/>
    <property type="evidence" value="ECO:0007669"/>
    <property type="project" value="UniProtKB-SubCell"/>
</dbReference>
<keyword evidence="6" id="KW-0539">Nucleus</keyword>
<organism evidence="10 11">
    <name type="scientific">Exophiala aquamarina CBS 119918</name>
    <dbReference type="NCBI Taxonomy" id="1182545"/>
    <lineage>
        <taxon>Eukaryota</taxon>
        <taxon>Fungi</taxon>
        <taxon>Dikarya</taxon>
        <taxon>Ascomycota</taxon>
        <taxon>Pezizomycotina</taxon>
        <taxon>Eurotiomycetes</taxon>
        <taxon>Chaetothyriomycetidae</taxon>
        <taxon>Chaetothyriales</taxon>
        <taxon>Herpotrichiellaceae</taxon>
        <taxon>Exophiala</taxon>
    </lineage>
</organism>
<evidence type="ECO:0000259" key="9">
    <source>
        <dbReference type="PROSITE" id="PS50157"/>
    </source>
</evidence>
<dbReference type="InterPro" id="IPR036236">
    <property type="entry name" value="Znf_C2H2_sf"/>
</dbReference>
<name>A0A072PPF6_9EURO</name>
<feature type="region of interest" description="Disordered" evidence="8">
    <location>
        <begin position="302"/>
        <end position="322"/>
    </location>
</feature>
<dbReference type="Proteomes" id="UP000027920">
    <property type="component" value="Unassembled WGS sequence"/>
</dbReference>
<keyword evidence="5" id="KW-0862">Zinc</keyword>
<dbReference type="PANTHER" id="PTHR16515">
    <property type="entry name" value="PR DOMAIN ZINC FINGER PROTEIN"/>
    <property type="match status" value="1"/>
</dbReference>
<dbReference type="RefSeq" id="XP_013263808.1">
    <property type="nucleotide sequence ID" value="XM_013408354.1"/>
</dbReference>
<evidence type="ECO:0000256" key="4">
    <source>
        <dbReference type="ARBA" id="ARBA00022771"/>
    </source>
</evidence>
<dbReference type="GO" id="GO:0008270">
    <property type="term" value="F:zinc ion binding"/>
    <property type="evidence" value="ECO:0007669"/>
    <property type="project" value="UniProtKB-KW"/>
</dbReference>
<dbReference type="Gene3D" id="3.30.160.60">
    <property type="entry name" value="Classic Zinc Finger"/>
    <property type="match status" value="2"/>
</dbReference>
<dbReference type="HOGENOM" id="CLU_053582_0_0_1"/>
<feature type="region of interest" description="Disordered" evidence="8">
    <location>
        <begin position="51"/>
        <end position="154"/>
    </location>
</feature>
<evidence type="ECO:0000256" key="1">
    <source>
        <dbReference type="ARBA" id="ARBA00004123"/>
    </source>
</evidence>
<comment type="subcellular location">
    <subcellularLocation>
        <location evidence="1">Nucleus</location>
    </subcellularLocation>
</comment>
<protein>
    <recommendedName>
        <fullName evidence="9">C2H2-type domain-containing protein</fullName>
    </recommendedName>
</protein>
<evidence type="ECO:0000256" key="6">
    <source>
        <dbReference type="ARBA" id="ARBA00023242"/>
    </source>
</evidence>
<dbReference type="Pfam" id="PF00096">
    <property type="entry name" value="zf-C2H2"/>
    <property type="match status" value="1"/>
</dbReference>
<dbReference type="SMART" id="SM00355">
    <property type="entry name" value="ZnF_C2H2"/>
    <property type="match status" value="2"/>
</dbReference>
<keyword evidence="3" id="KW-0677">Repeat</keyword>